<sequence>QDPVSISKRSSSQKILNLSPTQRLDNLIQASTNDLVAEGNNKRNHS</sequence>
<evidence type="ECO:0000313" key="2">
    <source>
        <dbReference type="Proteomes" id="UP000663866"/>
    </source>
</evidence>
<name>A0A821ILE3_9BILA</name>
<proteinExistence type="predicted"/>
<evidence type="ECO:0000313" key="1">
    <source>
        <dbReference type="EMBL" id="CAF4704962.1"/>
    </source>
</evidence>
<keyword evidence="2" id="KW-1185">Reference proteome</keyword>
<feature type="non-terminal residue" evidence="1">
    <location>
        <position position="1"/>
    </location>
</feature>
<protein>
    <submittedName>
        <fullName evidence="1">Uncharacterized protein</fullName>
    </submittedName>
</protein>
<gene>
    <name evidence="1" type="ORF">OVN521_LOCUS48531</name>
</gene>
<dbReference type="Proteomes" id="UP000663866">
    <property type="component" value="Unassembled WGS sequence"/>
</dbReference>
<accession>A0A821ILE3</accession>
<dbReference type="EMBL" id="CAJOBG010101481">
    <property type="protein sequence ID" value="CAF4704962.1"/>
    <property type="molecule type" value="Genomic_DNA"/>
</dbReference>
<comment type="caution">
    <text evidence="1">The sequence shown here is derived from an EMBL/GenBank/DDBJ whole genome shotgun (WGS) entry which is preliminary data.</text>
</comment>
<reference evidence="1" key="1">
    <citation type="submission" date="2021-02" db="EMBL/GenBank/DDBJ databases">
        <authorList>
            <person name="Nowell W R."/>
        </authorList>
    </citation>
    <scope>NUCLEOTIDE SEQUENCE</scope>
</reference>
<organism evidence="1 2">
    <name type="scientific">Rotaria magnacalcarata</name>
    <dbReference type="NCBI Taxonomy" id="392030"/>
    <lineage>
        <taxon>Eukaryota</taxon>
        <taxon>Metazoa</taxon>
        <taxon>Spiralia</taxon>
        <taxon>Gnathifera</taxon>
        <taxon>Rotifera</taxon>
        <taxon>Eurotatoria</taxon>
        <taxon>Bdelloidea</taxon>
        <taxon>Philodinida</taxon>
        <taxon>Philodinidae</taxon>
        <taxon>Rotaria</taxon>
    </lineage>
</organism>
<dbReference type="AlphaFoldDB" id="A0A821ILE3"/>